<keyword evidence="2" id="KW-1185">Reference proteome</keyword>
<dbReference type="InterPro" id="IPR012337">
    <property type="entry name" value="RNaseH-like_sf"/>
</dbReference>
<name>A0AAX4NFG3_9ARCH</name>
<dbReference type="Pfam" id="PF04693">
    <property type="entry name" value="DDE_Tnp_2"/>
    <property type="match status" value="1"/>
</dbReference>
<organism evidence="1 2">
    <name type="scientific">Oxyplasma meridianum</name>
    <dbReference type="NCBI Taxonomy" id="3073602"/>
    <lineage>
        <taxon>Archaea</taxon>
        <taxon>Methanobacteriati</taxon>
        <taxon>Thermoplasmatota</taxon>
        <taxon>Thermoplasmata</taxon>
        <taxon>Thermoplasmatales</taxon>
        <taxon>Thermoplasmataceae</taxon>
        <taxon>Oxyplasma</taxon>
    </lineage>
</organism>
<evidence type="ECO:0000313" key="2">
    <source>
        <dbReference type="Proteomes" id="UP001451606"/>
    </source>
</evidence>
<dbReference type="AlphaFoldDB" id="A0AAX4NFG3"/>
<reference evidence="1 2" key="1">
    <citation type="submission" date="2023-09" db="EMBL/GenBank/DDBJ databases">
        <authorList>
            <person name="Golyshina O.V."/>
            <person name="Lunev E.A."/>
            <person name="Bargiela R."/>
            <person name="Gaines M.C."/>
            <person name="Daum B."/>
            <person name="Bale N.J."/>
            <person name="Koenen M."/>
            <person name="Sinninghe Damst J.S."/>
            <person name="Yakimov M."/>
            <person name="Golyshin P.N."/>
        </authorList>
    </citation>
    <scope>NUCLEOTIDE SEQUENCE [LARGE SCALE GENOMIC DNA]</scope>
    <source>
        <strain evidence="1 2">M1</strain>
    </source>
</reference>
<accession>A0AAX4NFG3</accession>
<dbReference type="Proteomes" id="UP001451606">
    <property type="component" value="Chromosome"/>
</dbReference>
<evidence type="ECO:0000313" key="1">
    <source>
        <dbReference type="EMBL" id="WYY00252.1"/>
    </source>
</evidence>
<gene>
    <name evidence="1" type="ORF">OXIME_000815</name>
</gene>
<protein>
    <recommendedName>
        <fullName evidence="3">Transposase IS4-like domain-containing protein</fullName>
    </recommendedName>
</protein>
<evidence type="ECO:0008006" key="3">
    <source>
        <dbReference type="Google" id="ProtNLM"/>
    </source>
</evidence>
<dbReference type="SUPFAM" id="SSF53098">
    <property type="entry name" value="Ribonuclease H-like"/>
    <property type="match status" value="1"/>
</dbReference>
<dbReference type="GeneID" id="95967548"/>
<dbReference type="InterPro" id="IPR006783">
    <property type="entry name" value="Transposase_ISC1217"/>
</dbReference>
<dbReference type="RefSeq" id="WP_393972198.1">
    <property type="nucleotide sequence ID" value="NZ_CP133772.1"/>
</dbReference>
<sequence>MTSGMKRSVRKHFREYLLGLMIPPEIRRKIISNISELVSEYDQITVNRSFHSVDSDVLEKNYVTLLKSIIAQHRMQFIGDYTLLEHPGSKVMESVRWFYEGKDKNNVLAHQFATSGLYDMDMDIFYPFLTRLYRKMDYFPDDMKDDFMTKIQIMSKIFTIAEEDFNVTGKTIDSWYSSAKFLEDHFVTELKIDRKVSFTDLGRMINQNRDLFYTMAEILESIFLFYGKDTATLKDFQLQKEFHALLTNGAAVYLMVLYNPETGRKKFLISDYLSGDDMIKAWNHRWSIETLHNDVKDLGIGEYQVRRREGSLIQARTSFAAYTLLSIMMRESQKLFGKLLKTIGECSRSIKEFLILKKNYKYKLFSG</sequence>
<dbReference type="EMBL" id="CP133772">
    <property type="protein sequence ID" value="WYY00252.1"/>
    <property type="molecule type" value="Genomic_DNA"/>
</dbReference>
<proteinExistence type="predicted"/>
<dbReference type="KEGG" id="omr:OXIME_000815"/>